<keyword evidence="7" id="KW-0418">Kinase</keyword>
<dbReference type="InterPro" id="IPR043129">
    <property type="entry name" value="ATPase_NBD"/>
</dbReference>
<dbReference type="GO" id="GO:0046872">
    <property type="term" value="F:metal ion binding"/>
    <property type="evidence" value="ECO:0007669"/>
    <property type="project" value="UniProtKB-KW"/>
</dbReference>
<evidence type="ECO:0000256" key="5">
    <source>
        <dbReference type="ARBA" id="ARBA00038887"/>
    </source>
</evidence>
<gene>
    <name evidence="7" type="ORF">SAMN05192570_3108</name>
</gene>
<evidence type="ECO:0000256" key="3">
    <source>
        <dbReference type="ARBA" id="ARBA00022833"/>
    </source>
</evidence>
<dbReference type="GO" id="GO:0008865">
    <property type="term" value="F:fructokinase activity"/>
    <property type="evidence" value="ECO:0007669"/>
    <property type="project" value="UniProtKB-EC"/>
</dbReference>
<evidence type="ECO:0000256" key="1">
    <source>
        <dbReference type="ARBA" id="ARBA00001946"/>
    </source>
</evidence>
<name>A0A1I6TBV6_9CAUL</name>
<reference evidence="8" key="1">
    <citation type="submission" date="2016-10" db="EMBL/GenBank/DDBJ databases">
        <authorList>
            <person name="Varghese N."/>
            <person name="Submissions S."/>
        </authorList>
    </citation>
    <scope>NUCLEOTIDE SEQUENCE [LARGE SCALE GENOMIC DNA]</scope>
    <source>
        <strain evidence="8">CGMCC 1.10683</strain>
    </source>
</reference>
<keyword evidence="3" id="KW-0862">Zinc</keyword>
<sequence>MIEHRDLAPAAGVELGGTKCVCLLASGPDSIVEEVRLPTRGADETLAAIGEVLARWRAGPGFRALGIAGFGPLELDPAAADFGRVTATPKPGWRGADLLSLGAGLDCPVAVDTDVNGAALAEGRWGAAQGLRSYAYVTVGTGIGVGSVVDGRTVRGLGHSEAGHLRVARRPGDDWPGVCPYHGDCVEGLASGPAIAARAGQPGDQVPPDHPAWETAVGAMSGMLHNLVLTTCPQRILIGGGVAEGQPWLFPRLRRGLIDSLGGYATSDRIAADLEAFVQPPALGPRAGPLGAIALALDALER</sequence>
<dbReference type="CDD" id="cd24067">
    <property type="entry name" value="ASKHA_NBD_ROK_BsFRK-like"/>
    <property type="match status" value="1"/>
</dbReference>
<comment type="catalytic activity">
    <reaction evidence="6">
        <text>D-fructose + ATP = D-fructose 6-phosphate + ADP + H(+)</text>
        <dbReference type="Rhea" id="RHEA:16125"/>
        <dbReference type="ChEBI" id="CHEBI:15378"/>
        <dbReference type="ChEBI" id="CHEBI:30616"/>
        <dbReference type="ChEBI" id="CHEBI:37721"/>
        <dbReference type="ChEBI" id="CHEBI:61527"/>
        <dbReference type="ChEBI" id="CHEBI:456216"/>
        <dbReference type="EC" id="2.7.1.4"/>
    </reaction>
</comment>
<keyword evidence="8" id="KW-1185">Reference proteome</keyword>
<dbReference type="PANTHER" id="PTHR42742:SF3">
    <property type="entry name" value="FRUCTOKINASE"/>
    <property type="match status" value="1"/>
</dbReference>
<dbReference type="EC" id="2.7.1.4" evidence="5"/>
<proteinExistence type="predicted"/>
<dbReference type="InterPro" id="IPR051804">
    <property type="entry name" value="Carb_Metab_Reg_Kinase/Isom"/>
</dbReference>
<protein>
    <recommendedName>
        <fullName evidence="5">fructokinase</fullName>
        <ecNumber evidence="5">2.7.1.4</ecNumber>
    </recommendedName>
</protein>
<dbReference type="EMBL" id="FOZV01000009">
    <property type="protein sequence ID" value="SFS86691.1"/>
    <property type="molecule type" value="Genomic_DNA"/>
</dbReference>
<keyword evidence="7" id="KW-0808">Transferase</keyword>
<comment type="cofactor">
    <cofactor evidence="1">
        <name>Mg(2+)</name>
        <dbReference type="ChEBI" id="CHEBI:18420"/>
    </cofactor>
</comment>
<evidence type="ECO:0000256" key="2">
    <source>
        <dbReference type="ARBA" id="ARBA00022723"/>
    </source>
</evidence>
<evidence type="ECO:0000256" key="6">
    <source>
        <dbReference type="ARBA" id="ARBA00048451"/>
    </source>
</evidence>
<keyword evidence="2" id="KW-0479">Metal-binding</keyword>
<dbReference type="AlphaFoldDB" id="A0A1I6TBV6"/>
<dbReference type="PANTHER" id="PTHR42742">
    <property type="entry name" value="TRANSCRIPTIONAL REPRESSOR MPRA"/>
    <property type="match status" value="1"/>
</dbReference>
<dbReference type="RefSeq" id="WP_092312959.1">
    <property type="nucleotide sequence ID" value="NZ_FOZV01000009.1"/>
</dbReference>
<evidence type="ECO:0000313" key="7">
    <source>
        <dbReference type="EMBL" id="SFS86691.1"/>
    </source>
</evidence>
<keyword evidence="4" id="KW-0460">Magnesium</keyword>
<dbReference type="Gene3D" id="3.30.420.40">
    <property type="match status" value="2"/>
</dbReference>
<dbReference type="OrthoDB" id="9783435at2"/>
<organism evidence="7 8">
    <name type="scientific">Brevundimonas viscosa</name>
    <dbReference type="NCBI Taxonomy" id="871741"/>
    <lineage>
        <taxon>Bacteria</taxon>
        <taxon>Pseudomonadati</taxon>
        <taxon>Pseudomonadota</taxon>
        <taxon>Alphaproteobacteria</taxon>
        <taxon>Caulobacterales</taxon>
        <taxon>Caulobacteraceae</taxon>
        <taxon>Brevundimonas</taxon>
    </lineage>
</organism>
<accession>A0A1I6TBV6</accession>
<evidence type="ECO:0000313" key="8">
    <source>
        <dbReference type="Proteomes" id="UP000198788"/>
    </source>
</evidence>
<dbReference type="SUPFAM" id="SSF53067">
    <property type="entry name" value="Actin-like ATPase domain"/>
    <property type="match status" value="1"/>
</dbReference>
<dbReference type="Proteomes" id="UP000198788">
    <property type="component" value="Unassembled WGS sequence"/>
</dbReference>
<dbReference type="Pfam" id="PF00480">
    <property type="entry name" value="ROK"/>
    <property type="match status" value="1"/>
</dbReference>
<dbReference type="InterPro" id="IPR000600">
    <property type="entry name" value="ROK"/>
</dbReference>
<dbReference type="STRING" id="871741.SAMN05192570_3108"/>
<evidence type="ECO:0000256" key="4">
    <source>
        <dbReference type="ARBA" id="ARBA00022842"/>
    </source>
</evidence>